<keyword evidence="3" id="KW-1185">Reference proteome</keyword>
<dbReference type="Gene3D" id="1.10.357.10">
    <property type="entry name" value="Tetracycline Repressor, domain 2"/>
    <property type="match status" value="1"/>
</dbReference>
<accession>A0ABW2UDM3</accession>
<comment type="caution">
    <text evidence="2">The sequence shown here is derived from an EMBL/GenBank/DDBJ whole genome shotgun (WGS) entry which is preliminary data.</text>
</comment>
<proteinExistence type="predicted"/>
<dbReference type="RefSeq" id="WP_377397791.1">
    <property type="nucleotide sequence ID" value="NZ_JBHTFQ010000001.1"/>
</dbReference>
<dbReference type="EMBL" id="JBHTFQ010000001">
    <property type="protein sequence ID" value="MFC7702782.1"/>
    <property type="molecule type" value="Genomic_DNA"/>
</dbReference>
<feature type="region of interest" description="Disordered" evidence="1">
    <location>
        <begin position="31"/>
        <end position="50"/>
    </location>
</feature>
<reference evidence="3" key="1">
    <citation type="journal article" date="2019" name="Int. J. Syst. Evol. Microbiol.">
        <title>The Global Catalogue of Microorganisms (GCM) 10K type strain sequencing project: providing services to taxonomists for standard genome sequencing and annotation.</title>
        <authorList>
            <consortium name="The Broad Institute Genomics Platform"/>
            <consortium name="The Broad Institute Genome Sequencing Center for Infectious Disease"/>
            <person name="Wu L."/>
            <person name="Ma J."/>
        </authorList>
    </citation>
    <scope>NUCLEOTIDE SEQUENCE [LARGE SCALE GENOMIC DNA]</scope>
    <source>
        <strain evidence="3">CGMCC 1.12750</strain>
    </source>
</reference>
<dbReference type="SUPFAM" id="SSF46689">
    <property type="entry name" value="Homeodomain-like"/>
    <property type="match status" value="1"/>
</dbReference>
<evidence type="ECO:0008006" key="4">
    <source>
        <dbReference type="Google" id="ProtNLM"/>
    </source>
</evidence>
<evidence type="ECO:0000313" key="2">
    <source>
        <dbReference type="EMBL" id="MFC7702782.1"/>
    </source>
</evidence>
<evidence type="ECO:0000256" key="1">
    <source>
        <dbReference type="SAM" id="MobiDB-lite"/>
    </source>
</evidence>
<name>A0ABW2UDM3_9RHOB</name>
<dbReference type="InterPro" id="IPR009057">
    <property type="entry name" value="Homeodomain-like_sf"/>
</dbReference>
<sequence>MDRLPPGVEPEARWQVTYDPYVTGLCGIRRRNGKTNTRRNDDRDAAQAARIGPRGLCRKGVSGTSMDSVTAKIGLMRGVLYHRFGHKKGHWGCHRSNRRAPPIRGLHASRLALSSQDDLFVSRITISADHRTVIRRGVMFSLECGPRASSSSP</sequence>
<dbReference type="Proteomes" id="UP001596516">
    <property type="component" value="Unassembled WGS sequence"/>
</dbReference>
<gene>
    <name evidence="2" type="ORF">ACFQXB_01070</name>
</gene>
<organism evidence="2 3">
    <name type="scientific">Plastorhodobacter daqingensis</name>
    <dbReference type="NCBI Taxonomy" id="1387281"/>
    <lineage>
        <taxon>Bacteria</taxon>
        <taxon>Pseudomonadati</taxon>
        <taxon>Pseudomonadota</taxon>
        <taxon>Alphaproteobacteria</taxon>
        <taxon>Rhodobacterales</taxon>
        <taxon>Paracoccaceae</taxon>
        <taxon>Plastorhodobacter</taxon>
    </lineage>
</organism>
<evidence type="ECO:0000313" key="3">
    <source>
        <dbReference type="Proteomes" id="UP001596516"/>
    </source>
</evidence>
<protein>
    <recommendedName>
        <fullName evidence="4">Transposase</fullName>
    </recommendedName>
</protein>